<dbReference type="EMBL" id="JBAJEX010000018">
    <property type="protein sequence ID" value="MEO1768057.1"/>
    <property type="molecule type" value="Genomic_DNA"/>
</dbReference>
<sequence>MLKRLLILDGVLAVCRFQDDGSIIEGMGVIPDETVTNLARFAHWYRRMISGHTDAFSLFSQMNGWTPAKGWVVRGDKLSVCSIGNVVAMVENKDAKVNEVMRALEEISHE</sequence>
<evidence type="ECO:0000313" key="1">
    <source>
        <dbReference type="EMBL" id="MEO1768057.1"/>
    </source>
</evidence>
<evidence type="ECO:0000313" key="2">
    <source>
        <dbReference type="Proteomes" id="UP001482231"/>
    </source>
</evidence>
<dbReference type="RefSeq" id="WP_347309169.1">
    <property type="nucleotide sequence ID" value="NZ_JBAJEX010000018.1"/>
</dbReference>
<gene>
    <name evidence="1" type="ORF">V6E02_12665</name>
</gene>
<dbReference type="Proteomes" id="UP001482231">
    <property type="component" value="Unassembled WGS sequence"/>
</dbReference>
<reference evidence="1 2" key="1">
    <citation type="submission" date="2024-02" db="EMBL/GenBank/DDBJ databases">
        <title>New thermophilic sulfur-oxidizing bacteria from a hot springs of the Uzon caldera (Kamchatka, Russia).</title>
        <authorList>
            <person name="Dukat A.M."/>
            <person name="Elcheninov A.G."/>
            <person name="Frolov E.N."/>
        </authorList>
    </citation>
    <scope>NUCLEOTIDE SEQUENCE [LARGE SCALE GENOMIC DNA]</scope>
    <source>
        <strain evidence="1 2">AK1</strain>
    </source>
</reference>
<dbReference type="Pfam" id="PF09941">
    <property type="entry name" value="DUF2173"/>
    <property type="match status" value="1"/>
</dbReference>
<dbReference type="PIRSF" id="PIRSF006821">
    <property type="entry name" value="UCP006821"/>
    <property type="match status" value="1"/>
</dbReference>
<organism evidence="1 2">
    <name type="scientific">Thiobacter aerophilum</name>
    <dbReference type="NCBI Taxonomy" id="3121275"/>
    <lineage>
        <taxon>Bacteria</taxon>
        <taxon>Pseudomonadati</taxon>
        <taxon>Pseudomonadota</taxon>
        <taxon>Betaproteobacteria</taxon>
        <taxon>Burkholderiales</taxon>
        <taxon>Thiobacteraceae</taxon>
        <taxon>Thiobacter</taxon>
    </lineage>
</organism>
<dbReference type="InterPro" id="IPR018685">
    <property type="entry name" value="DUF2173"/>
</dbReference>
<keyword evidence="2" id="KW-1185">Reference proteome</keyword>
<comment type="caution">
    <text evidence="1">The sequence shown here is derived from an EMBL/GenBank/DDBJ whole genome shotgun (WGS) entry which is preliminary data.</text>
</comment>
<protein>
    <submittedName>
        <fullName evidence="1">DUF2173 family protein</fullName>
    </submittedName>
</protein>
<accession>A0ABV0EJP5</accession>
<proteinExistence type="predicted"/>
<name>A0ABV0EJP5_9BURK</name>